<feature type="region of interest" description="Disordered" evidence="1">
    <location>
        <begin position="1"/>
        <end position="186"/>
    </location>
</feature>
<proteinExistence type="predicted"/>
<gene>
    <name evidence="2" type="ORF">PMAYCL1PPCAC_17574</name>
</gene>
<dbReference type="Proteomes" id="UP001328107">
    <property type="component" value="Unassembled WGS sequence"/>
</dbReference>
<feature type="compositionally biased region" description="Low complexity" evidence="1">
    <location>
        <begin position="174"/>
        <end position="186"/>
    </location>
</feature>
<accession>A0AAN5CN67</accession>
<feature type="compositionally biased region" description="Basic and acidic residues" evidence="1">
    <location>
        <begin position="116"/>
        <end position="146"/>
    </location>
</feature>
<organism evidence="2 3">
    <name type="scientific">Pristionchus mayeri</name>
    <dbReference type="NCBI Taxonomy" id="1317129"/>
    <lineage>
        <taxon>Eukaryota</taxon>
        <taxon>Metazoa</taxon>
        <taxon>Ecdysozoa</taxon>
        <taxon>Nematoda</taxon>
        <taxon>Chromadorea</taxon>
        <taxon>Rhabditida</taxon>
        <taxon>Rhabditina</taxon>
        <taxon>Diplogasteromorpha</taxon>
        <taxon>Diplogasteroidea</taxon>
        <taxon>Neodiplogasteridae</taxon>
        <taxon>Pristionchus</taxon>
    </lineage>
</organism>
<dbReference type="AlphaFoldDB" id="A0AAN5CN67"/>
<name>A0AAN5CN67_9BILA</name>
<dbReference type="Pfam" id="PF10253">
    <property type="entry name" value="PRCC"/>
    <property type="match status" value="1"/>
</dbReference>
<sequence>MMGLVDYGSGSGSDSDDSGDEGLPSGVLVQNPTKGVSAPVGSAKPEKSMASSLEDAGFFGDELDEDEEEGSKLFLPAARSTNRPSGEVEEDDIEDIAKPKEWEKKLAEKARRKLEKKALKKADKEKRKEEKRLKKEGNTEQKEETKKKRGPVRIDAFGGLKAAVEVEEEENQEQKSVPAPAPSSSSLKLLSMLPAPKTASRLAPSAKAASIMVPPSLRGKAEQTAPVVKHPVKTLVSGVDSSDDEEGDGDFFGLSSTNELPNAVASHIPGVPLLPSYGLSDEAGPARPDPMDSSYGYEEAEEKEEGPSSSAGLKQISDEAAQNLIFKHDYAPFGYDRRGFADADIIDVSVDRAIGPNVQENLLKNLNRHNMARASMPSLPAAAAPKDKNAKRKHQITYLANIAVAREEELQQKWAEGKAAKRMARQKYGF</sequence>
<feature type="compositionally biased region" description="Basic and acidic residues" evidence="1">
    <location>
        <begin position="95"/>
        <end position="109"/>
    </location>
</feature>
<reference evidence="3" key="1">
    <citation type="submission" date="2022-10" db="EMBL/GenBank/DDBJ databases">
        <title>Genome assembly of Pristionchus species.</title>
        <authorList>
            <person name="Yoshida K."/>
            <person name="Sommer R.J."/>
        </authorList>
    </citation>
    <scope>NUCLEOTIDE SEQUENCE [LARGE SCALE GENOMIC DNA]</scope>
    <source>
        <strain evidence="3">RS5460</strain>
    </source>
</reference>
<dbReference type="EMBL" id="BTRK01000004">
    <property type="protein sequence ID" value="GMR47379.1"/>
    <property type="molecule type" value="Genomic_DNA"/>
</dbReference>
<evidence type="ECO:0000313" key="3">
    <source>
        <dbReference type="Proteomes" id="UP001328107"/>
    </source>
</evidence>
<evidence type="ECO:0000313" key="2">
    <source>
        <dbReference type="EMBL" id="GMR47379.1"/>
    </source>
</evidence>
<evidence type="ECO:0008006" key="4">
    <source>
        <dbReference type="Google" id="ProtNLM"/>
    </source>
</evidence>
<dbReference type="PANTHER" id="PTHR13621:SF2">
    <property type="entry name" value="PROLINE-RICH PROTEIN PRCC"/>
    <property type="match status" value="1"/>
</dbReference>
<dbReference type="PANTHER" id="PTHR13621">
    <property type="entry name" value="PROLINE-RICH PROTEIN PRCC"/>
    <property type="match status" value="1"/>
</dbReference>
<feature type="region of interest" description="Disordered" evidence="1">
    <location>
        <begin position="279"/>
        <end position="312"/>
    </location>
</feature>
<dbReference type="InterPro" id="IPR018800">
    <property type="entry name" value="PRCC"/>
</dbReference>
<comment type="caution">
    <text evidence="2">The sequence shown here is derived from an EMBL/GenBank/DDBJ whole genome shotgun (WGS) entry which is preliminary data.</text>
</comment>
<keyword evidence="3" id="KW-1185">Reference proteome</keyword>
<evidence type="ECO:0000256" key="1">
    <source>
        <dbReference type="SAM" id="MobiDB-lite"/>
    </source>
</evidence>
<dbReference type="GO" id="GO:0005634">
    <property type="term" value="C:nucleus"/>
    <property type="evidence" value="ECO:0007669"/>
    <property type="project" value="TreeGrafter"/>
</dbReference>
<protein>
    <recommendedName>
        <fullName evidence="4">Proline-rich protein PRCC</fullName>
    </recommendedName>
</protein>